<sequence length="115" mass="12809">MGLVSRSGETARVDYDKLRGAIKDLIAARDEALDLEQQSQHINPGELTAFDDTTDKAREAFQQRMTGDEGSLRSAARDIHKILQEKIEAYNAVLAEYGLAEENASVAQRDTERRS</sequence>
<proteinExistence type="predicted"/>
<dbReference type="Proteomes" id="UP000199213">
    <property type="component" value="Unassembled WGS sequence"/>
</dbReference>
<protein>
    <recommendedName>
        <fullName evidence="3">PE family protein</fullName>
    </recommendedName>
</protein>
<evidence type="ECO:0000313" key="1">
    <source>
        <dbReference type="EMBL" id="SDK48278.1"/>
    </source>
</evidence>
<dbReference type="AlphaFoldDB" id="A0A1G9C9C6"/>
<evidence type="ECO:0008006" key="3">
    <source>
        <dbReference type="Google" id="ProtNLM"/>
    </source>
</evidence>
<accession>A0A1G9C9C6</accession>
<dbReference type="RefSeq" id="WP_176797996.1">
    <property type="nucleotide sequence ID" value="NZ_FNFM01000008.1"/>
</dbReference>
<keyword evidence="2" id="KW-1185">Reference proteome</keyword>
<evidence type="ECO:0000313" key="2">
    <source>
        <dbReference type="Proteomes" id="UP000199213"/>
    </source>
</evidence>
<name>A0A1G9C9C6_ACTMZ</name>
<reference evidence="2" key="1">
    <citation type="submission" date="2016-10" db="EMBL/GenBank/DDBJ databases">
        <authorList>
            <person name="Varghese N."/>
            <person name="Submissions S."/>
        </authorList>
    </citation>
    <scope>NUCLEOTIDE SEQUENCE [LARGE SCALE GENOMIC DNA]</scope>
    <source>
        <strain evidence="2">DSM 45460</strain>
    </source>
</reference>
<gene>
    <name evidence="1" type="ORF">SAMN04487820_108193</name>
</gene>
<organism evidence="1 2">
    <name type="scientific">Actinopolyspora mzabensis</name>
    <dbReference type="NCBI Taxonomy" id="995066"/>
    <lineage>
        <taxon>Bacteria</taxon>
        <taxon>Bacillati</taxon>
        <taxon>Actinomycetota</taxon>
        <taxon>Actinomycetes</taxon>
        <taxon>Actinopolysporales</taxon>
        <taxon>Actinopolysporaceae</taxon>
        <taxon>Actinopolyspora</taxon>
    </lineage>
</organism>
<dbReference type="EMBL" id="FNFM01000008">
    <property type="protein sequence ID" value="SDK48278.1"/>
    <property type="molecule type" value="Genomic_DNA"/>
</dbReference>